<evidence type="ECO:0000313" key="1">
    <source>
        <dbReference type="EMBL" id="OLZ70620.1"/>
    </source>
</evidence>
<comment type="caution">
    <text evidence="1">The sequence shown here is derived from an EMBL/GenBank/DDBJ whole genome shotgun (WGS) entry which is preliminary data.</text>
</comment>
<protein>
    <submittedName>
        <fullName evidence="1">Uncharacterized protein</fullName>
    </submittedName>
</protein>
<evidence type="ECO:0000313" key="2">
    <source>
        <dbReference type="Proteomes" id="UP000187151"/>
    </source>
</evidence>
<name>A0ABX3G6B4_9ACTN</name>
<reference evidence="1 2" key="1">
    <citation type="submission" date="2016-01" db="EMBL/GenBank/DDBJ databases">
        <title>Streptomyces amritsarensis strain MTCC 11845 genome sequencing and assembly.</title>
        <authorList>
            <person name="Sharma D."/>
            <person name="Nair G.R."/>
            <person name="Kaur G."/>
            <person name="Manhas R.K."/>
            <person name="Mayilraj S."/>
        </authorList>
    </citation>
    <scope>NUCLEOTIDE SEQUENCE [LARGE SCALE GENOMIC DNA]</scope>
    <source>
        <strain evidence="1 2">MTCC 11845</strain>
    </source>
</reference>
<sequence>MAADLSAQAEPPGKASAPFVQIHRGVRLLLPESGVHWEDLVWLCFAVSIRSEELCTKKPGGVCIEVVSLDYPLSDYRPEVAAVAMDGWLREEFDLPDVGIACSYSGGADPYVFAWGTAEPPFRGSRLH</sequence>
<accession>A0ABX3G6B4</accession>
<proteinExistence type="predicted"/>
<dbReference type="EMBL" id="MQUR01000012">
    <property type="protein sequence ID" value="OLZ70620.1"/>
    <property type="molecule type" value="Genomic_DNA"/>
</dbReference>
<organism evidence="1 2">
    <name type="scientific">Streptomyces amritsarensis</name>
    <dbReference type="NCBI Taxonomy" id="681158"/>
    <lineage>
        <taxon>Bacteria</taxon>
        <taxon>Bacillati</taxon>
        <taxon>Actinomycetota</taxon>
        <taxon>Actinomycetes</taxon>
        <taxon>Kitasatosporales</taxon>
        <taxon>Streptomycetaceae</taxon>
        <taxon>Streptomyces</taxon>
    </lineage>
</organism>
<keyword evidence="2" id="KW-1185">Reference proteome</keyword>
<gene>
    <name evidence="1" type="ORF">AVW11_08255</name>
</gene>
<dbReference type="Proteomes" id="UP000187151">
    <property type="component" value="Unassembled WGS sequence"/>
</dbReference>